<dbReference type="OrthoDB" id="7274389at2"/>
<keyword evidence="10" id="KW-1185">Reference proteome</keyword>
<dbReference type="PANTHER" id="PTHR30151">
    <property type="entry name" value="ALKANE SULFONATE ABC TRANSPORTER-RELATED, MEMBRANE SUBUNIT"/>
    <property type="match status" value="1"/>
</dbReference>
<keyword evidence="5 7" id="KW-1133">Transmembrane helix</keyword>
<dbReference type="Pfam" id="PF00528">
    <property type="entry name" value="BPD_transp_1"/>
    <property type="match status" value="1"/>
</dbReference>
<dbReference type="InterPro" id="IPR000515">
    <property type="entry name" value="MetI-like"/>
</dbReference>
<comment type="subcellular location">
    <subcellularLocation>
        <location evidence="1 7">Cell membrane</location>
        <topology evidence="1 7">Multi-pass membrane protein</topology>
    </subcellularLocation>
</comment>
<evidence type="ECO:0000256" key="7">
    <source>
        <dbReference type="RuleBase" id="RU363032"/>
    </source>
</evidence>
<dbReference type="GO" id="GO:0005886">
    <property type="term" value="C:plasma membrane"/>
    <property type="evidence" value="ECO:0007669"/>
    <property type="project" value="UniProtKB-SubCell"/>
</dbReference>
<dbReference type="RefSeq" id="WP_123666358.1">
    <property type="nucleotide sequence ID" value="NZ_RJKE01000001.1"/>
</dbReference>
<feature type="domain" description="ABC transmembrane type-1" evidence="8">
    <location>
        <begin position="51"/>
        <end position="235"/>
    </location>
</feature>
<evidence type="ECO:0000313" key="10">
    <source>
        <dbReference type="Proteomes" id="UP000272400"/>
    </source>
</evidence>
<protein>
    <submittedName>
        <fullName evidence="9">Sulfonate transport system permease protein</fullName>
    </submittedName>
</protein>
<evidence type="ECO:0000256" key="6">
    <source>
        <dbReference type="ARBA" id="ARBA00023136"/>
    </source>
</evidence>
<feature type="transmembrane region" description="Helical" evidence="7">
    <location>
        <begin position="217"/>
        <end position="238"/>
    </location>
</feature>
<evidence type="ECO:0000256" key="5">
    <source>
        <dbReference type="ARBA" id="ARBA00022989"/>
    </source>
</evidence>
<proteinExistence type="inferred from homology"/>
<gene>
    <name evidence="9" type="ORF">EDD29_4606</name>
</gene>
<feature type="transmembrane region" description="Helical" evidence="7">
    <location>
        <begin position="121"/>
        <end position="141"/>
    </location>
</feature>
<feature type="transmembrane region" description="Helical" evidence="7">
    <location>
        <begin position="161"/>
        <end position="180"/>
    </location>
</feature>
<evidence type="ECO:0000313" key="9">
    <source>
        <dbReference type="EMBL" id="ROO87018.1"/>
    </source>
</evidence>
<dbReference type="InterPro" id="IPR035906">
    <property type="entry name" value="MetI-like_sf"/>
</dbReference>
<evidence type="ECO:0000256" key="2">
    <source>
        <dbReference type="ARBA" id="ARBA00022448"/>
    </source>
</evidence>
<accession>A0A3N1D1S5</accession>
<dbReference type="GO" id="GO:0010438">
    <property type="term" value="P:cellular response to sulfur starvation"/>
    <property type="evidence" value="ECO:0007669"/>
    <property type="project" value="TreeGrafter"/>
</dbReference>
<dbReference type="PANTHER" id="PTHR30151:SF39">
    <property type="entry name" value="ABC TRANSPORTER PERMEASE PROTEIN"/>
    <property type="match status" value="1"/>
</dbReference>
<evidence type="ECO:0000256" key="3">
    <source>
        <dbReference type="ARBA" id="ARBA00022475"/>
    </source>
</evidence>
<dbReference type="AlphaFoldDB" id="A0A3N1D1S5"/>
<dbReference type="Gene3D" id="1.10.3720.10">
    <property type="entry name" value="MetI-like"/>
    <property type="match status" value="1"/>
</dbReference>
<dbReference type="FunFam" id="1.10.3720.10:FF:000003">
    <property type="entry name" value="Aliphatic sulfonate ABC transporter permease"/>
    <property type="match status" value="1"/>
</dbReference>
<keyword evidence="6 7" id="KW-0472">Membrane</keyword>
<keyword evidence="4 7" id="KW-0812">Transmembrane</keyword>
<evidence type="ECO:0000256" key="4">
    <source>
        <dbReference type="ARBA" id="ARBA00022692"/>
    </source>
</evidence>
<organism evidence="9 10">
    <name type="scientific">Actinocorallia herbida</name>
    <dbReference type="NCBI Taxonomy" id="58109"/>
    <lineage>
        <taxon>Bacteria</taxon>
        <taxon>Bacillati</taxon>
        <taxon>Actinomycetota</taxon>
        <taxon>Actinomycetes</taxon>
        <taxon>Streptosporangiales</taxon>
        <taxon>Thermomonosporaceae</taxon>
        <taxon>Actinocorallia</taxon>
    </lineage>
</organism>
<evidence type="ECO:0000256" key="1">
    <source>
        <dbReference type="ARBA" id="ARBA00004651"/>
    </source>
</evidence>
<dbReference type="PROSITE" id="PS50928">
    <property type="entry name" value="ABC_TM1"/>
    <property type="match status" value="1"/>
</dbReference>
<comment type="caution">
    <text evidence="9">The sequence shown here is derived from an EMBL/GenBank/DDBJ whole genome shotgun (WGS) entry which is preliminary data.</text>
</comment>
<feature type="transmembrane region" description="Helical" evidence="7">
    <location>
        <begin position="95"/>
        <end position="115"/>
    </location>
</feature>
<reference evidence="9 10" key="1">
    <citation type="submission" date="2018-11" db="EMBL/GenBank/DDBJ databases">
        <title>Sequencing the genomes of 1000 actinobacteria strains.</title>
        <authorList>
            <person name="Klenk H.-P."/>
        </authorList>
    </citation>
    <scope>NUCLEOTIDE SEQUENCE [LARGE SCALE GENOMIC DNA]</scope>
    <source>
        <strain evidence="9 10">DSM 44254</strain>
    </source>
</reference>
<keyword evidence="3" id="KW-1003">Cell membrane</keyword>
<comment type="similarity">
    <text evidence="7">Belongs to the binding-protein-dependent transport system permease family.</text>
</comment>
<dbReference type="Proteomes" id="UP000272400">
    <property type="component" value="Unassembled WGS sequence"/>
</dbReference>
<name>A0A3N1D1S5_9ACTN</name>
<dbReference type="SUPFAM" id="SSF161098">
    <property type="entry name" value="MetI-like"/>
    <property type="match status" value="1"/>
</dbReference>
<evidence type="ECO:0000259" key="8">
    <source>
        <dbReference type="PROSITE" id="PS50928"/>
    </source>
</evidence>
<keyword evidence="2 7" id="KW-0813">Transport</keyword>
<dbReference type="EMBL" id="RJKE01000001">
    <property type="protein sequence ID" value="ROO87018.1"/>
    <property type="molecule type" value="Genomic_DNA"/>
</dbReference>
<feature type="transmembrane region" description="Helical" evidence="7">
    <location>
        <begin position="62"/>
        <end position="83"/>
    </location>
</feature>
<feature type="transmembrane region" description="Helical" evidence="7">
    <location>
        <begin position="186"/>
        <end position="205"/>
    </location>
</feature>
<sequence>MRVPVKGLVVPFVLLVLWQVAVTTGLYGREQLPPPSDLVDAAAELIRRGELWEHLAVSGRRVLIGFVLGTAAALALGALVGMVKPVRELAAPTIAAVRAVPSLAWVPLLVLWLGIGEGPKITLVAIGAFFPVYTTVSAALAHADAHLLEVGRAYGLHGPTLLGRILLPSIAPAAFAGLRLGLAQAWLFLVAAELIASAAGLGFLLVDSQNTGRTDVLLLAILLLAVLGKLTDAALGLLERRLPV</sequence>
<dbReference type="GO" id="GO:0042918">
    <property type="term" value="P:alkanesulfonate transmembrane transport"/>
    <property type="evidence" value="ECO:0007669"/>
    <property type="project" value="UniProtKB-ARBA"/>
</dbReference>